<feature type="transmembrane region" description="Helical" evidence="1">
    <location>
        <begin position="232"/>
        <end position="250"/>
    </location>
</feature>
<dbReference type="InterPro" id="IPR021737">
    <property type="entry name" value="Phage_phiKZ_Orf197"/>
</dbReference>
<name>A0ABM7WM48_9ACTN</name>
<feature type="transmembrane region" description="Helical" evidence="1">
    <location>
        <begin position="91"/>
        <end position="113"/>
    </location>
</feature>
<feature type="transmembrane region" description="Helical" evidence="1">
    <location>
        <begin position="133"/>
        <end position="155"/>
    </location>
</feature>
<sequence length="259" mass="28072">MGFGIALAVILAGHVAADFYVQTNTVAQGKQDRRSLLVVHCIAYGLCLTLFSALVFPAEAFLIAGLLFFVTHAALDFLKVELEKRKILSSFKLFSIDQVCHVIVCFGAVLCFYSDQSADGLLSWARDLVGSEALSAMLSIALALLVSWRPASIAIQHLLSSVRKDGECGVSAEDDACAAEQRAGRWIGVLERTIVVVLTMYGQFGAIAFVLTAKSIARFNKLSEDKDFAECYLVGTLASSAIAILATLFFQNMVTWQMP</sequence>
<accession>A0ABM7WM48</accession>
<evidence type="ECO:0000313" key="2">
    <source>
        <dbReference type="EMBL" id="BDE97480.1"/>
    </source>
</evidence>
<reference evidence="2 3" key="1">
    <citation type="submission" date="2022-01" db="EMBL/GenBank/DDBJ databases">
        <title>Novel bile acid biosynthetic pathways are enriched in the microbiome of centenarians.</title>
        <authorList>
            <person name="Sato Y."/>
            <person name="Atarashi K."/>
            <person name="Plichta R.D."/>
            <person name="Arai Y."/>
            <person name="Sasajima S."/>
            <person name="Kearney M.S."/>
            <person name="Suda W."/>
            <person name="Takeshita K."/>
            <person name="Sasaki T."/>
            <person name="Okamoto S."/>
            <person name="Skelly N.A."/>
            <person name="Okamura Y."/>
            <person name="Vlamakis H."/>
            <person name="Li Y."/>
            <person name="Tanoue T."/>
            <person name="Takei H."/>
            <person name="Nittono H."/>
            <person name="Narushima S."/>
            <person name="Irie J."/>
            <person name="Itoh H."/>
            <person name="Moriya K."/>
            <person name="Sugiura Y."/>
            <person name="Suematsu M."/>
            <person name="Moritoki N."/>
            <person name="Shibata S."/>
            <person name="Littman R.D."/>
            <person name="Fischbach A.M."/>
            <person name="Uwamino Y."/>
            <person name="Inoue T."/>
            <person name="Honda A."/>
            <person name="Hattori M."/>
            <person name="Murai T."/>
            <person name="Xavier J.R."/>
            <person name="Hirose N."/>
            <person name="Honda K."/>
        </authorList>
    </citation>
    <scope>NUCLEOTIDE SEQUENCE [LARGE SCALE GENOMIC DNA]</scope>
    <source>
        <strain evidence="2 3">CE91-St30</strain>
    </source>
</reference>
<protein>
    <recommendedName>
        <fullName evidence="4">DUF3307 domain-containing protein</fullName>
    </recommendedName>
</protein>
<gene>
    <name evidence="2" type="ORF">CE91St30_28130</name>
</gene>
<dbReference type="RefSeq" id="WP_102379942.1">
    <property type="nucleotide sequence ID" value="NZ_AP025564.1"/>
</dbReference>
<keyword evidence="1" id="KW-0812">Transmembrane</keyword>
<evidence type="ECO:0000313" key="3">
    <source>
        <dbReference type="Proteomes" id="UP001320544"/>
    </source>
</evidence>
<keyword evidence="3" id="KW-1185">Reference proteome</keyword>
<keyword evidence="1" id="KW-1133">Transmembrane helix</keyword>
<keyword evidence="1" id="KW-0472">Membrane</keyword>
<proteinExistence type="predicted"/>
<evidence type="ECO:0000256" key="1">
    <source>
        <dbReference type="SAM" id="Phobius"/>
    </source>
</evidence>
<dbReference type="Pfam" id="PF11750">
    <property type="entry name" value="DUF3307"/>
    <property type="match status" value="1"/>
</dbReference>
<organism evidence="2 3">
    <name type="scientific">Raoultibacter timonensis</name>
    <dbReference type="NCBI Taxonomy" id="1907662"/>
    <lineage>
        <taxon>Bacteria</taxon>
        <taxon>Bacillati</taxon>
        <taxon>Actinomycetota</taxon>
        <taxon>Coriobacteriia</taxon>
        <taxon>Eggerthellales</taxon>
        <taxon>Eggerthellaceae</taxon>
        <taxon>Raoultibacter</taxon>
    </lineage>
</organism>
<dbReference type="Proteomes" id="UP001320544">
    <property type="component" value="Chromosome"/>
</dbReference>
<dbReference type="EMBL" id="AP025564">
    <property type="protein sequence ID" value="BDE97480.1"/>
    <property type="molecule type" value="Genomic_DNA"/>
</dbReference>
<evidence type="ECO:0008006" key="4">
    <source>
        <dbReference type="Google" id="ProtNLM"/>
    </source>
</evidence>
<feature type="transmembrane region" description="Helical" evidence="1">
    <location>
        <begin position="194"/>
        <end position="212"/>
    </location>
</feature>
<feature type="transmembrane region" description="Helical" evidence="1">
    <location>
        <begin position="41"/>
        <end position="70"/>
    </location>
</feature>